<reference evidence="1 2" key="1">
    <citation type="submission" date="2018-10" db="EMBL/GenBank/DDBJ databases">
        <title>Draft genome sequence of Bacillus salarius IM0101, isolated from a hypersaline soil in Inner Mongolia, China.</title>
        <authorList>
            <person name="Yamprayoonswat W."/>
            <person name="Boonvisut S."/>
            <person name="Jumpathong W."/>
            <person name="Sittihan S."/>
            <person name="Ruangsuj P."/>
            <person name="Wanthongcharoen S."/>
            <person name="Thongpramul N."/>
            <person name="Pimmason S."/>
            <person name="Yu B."/>
            <person name="Yasawong M."/>
        </authorList>
    </citation>
    <scope>NUCLEOTIDE SEQUENCE [LARGE SCALE GENOMIC DNA]</scope>
    <source>
        <strain evidence="1 2">IM0101</strain>
    </source>
</reference>
<dbReference type="RefSeq" id="WP_125555635.1">
    <property type="nucleotide sequence ID" value="NZ_RBVX01000007.1"/>
</dbReference>
<comment type="caution">
    <text evidence="1">The sequence shown here is derived from an EMBL/GenBank/DDBJ whole genome shotgun (WGS) entry which is preliminary data.</text>
</comment>
<dbReference type="EMBL" id="RBVX01000007">
    <property type="protein sequence ID" value="RSL33575.1"/>
    <property type="molecule type" value="Genomic_DNA"/>
</dbReference>
<name>A0A428N505_9BACI</name>
<organism evidence="1 2">
    <name type="scientific">Salibacterium salarium</name>
    <dbReference type="NCBI Taxonomy" id="284579"/>
    <lineage>
        <taxon>Bacteria</taxon>
        <taxon>Bacillati</taxon>
        <taxon>Bacillota</taxon>
        <taxon>Bacilli</taxon>
        <taxon>Bacillales</taxon>
        <taxon>Bacillaceae</taxon>
    </lineage>
</organism>
<dbReference type="Proteomes" id="UP000275076">
    <property type="component" value="Unassembled WGS sequence"/>
</dbReference>
<dbReference type="OrthoDB" id="2875988at2"/>
<proteinExistence type="predicted"/>
<evidence type="ECO:0000313" key="2">
    <source>
        <dbReference type="Proteomes" id="UP000275076"/>
    </source>
</evidence>
<gene>
    <name evidence="1" type="ORF">D7Z54_09670</name>
</gene>
<sequence>MAATMDISSAQRYGKNGERVSRLIERLTNIDWYYDVGSKDSHIEDKLRQFMSTLEVQSYSLKWISKEEICEKAKDLSLEDSRLWEELQNIPDKLKEKIVEKEREDILDDIVHHIPEVVYHGAFKGAYDTFEEEKVVAFLVGHAMYVSVLACAWELITDDEAWQENPFIDVIDILEQGHLPLGPENNIFYLS</sequence>
<dbReference type="AlphaFoldDB" id="A0A428N505"/>
<keyword evidence="2" id="KW-1185">Reference proteome</keyword>
<accession>A0A428N505</accession>
<protein>
    <submittedName>
        <fullName evidence="1">Uncharacterized protein</fullName>
    </submittedName>
</protein>
<evidence type="ECO:0000313" key="1">
    <source>
        <dbReference type="EMBL" id="RSL33575.1"/>
    </source>
</evidence>